<reference evidence="1 2" key="1">
    <citation type="submission" date="2019-06" db="EMBL/GenBank/DDBJ databases">
        <title>New taxonomy in bacterial strain CC-CFT640, isolated from vineyard.</title>
        <authorList>
            <person name="Lin S.-Y."/>
            <person name="Tsai C.-F."/>
            <person name="Young C.-C."/>
        </authorList>
    </citation>
    <scope>NUCLEOTIDE SEQUENCE [LARGE SCALE GENOMIC DNA]</scope>
    <source>
        <strain evidence="1 2">CC-CFT640</strain>
    </source>
</reference>
<dbReference type="Pfam" id="PF09523">
    <property type="entry name" value="DUF2390"/>
    <property type="match status" value="1"/>
</dbReference>
<evidence type="ECO:0000313" key="2">
    <source>
        <dbReference type="Proteomes" id="UP000321638"/>
    </source>
</evidence>
<dbReference type="RefSeq" id="WP_147851042.1">
    <property type="nucleotide sequence ID" value="NZ_VDUZ01000049.1"/>
</dbReference>
<dbReference type="EMBL" id="VDUZ01000049">
    <property type="protein sequence ID" value="TXL71062.1"/>
    <property type="molecule type" value="Genomic_DNA"/>
</dbReference>
<dbReference type="InterPro" id="IPR012659">
    <property type="entry name" value="CHP02444"/>
</dbReference>
<gene>
    <name evidence="1" type="ORF">FHP25_31820</name>
</gene>
<evidence type="ECO:0000313" key="1">
    <source>
        <dbReference type="EMBL" id="TXL71062.1"/>
    </source>
</evidence>
<name>A0A5C8PB81_9HYPH</name>
<dbReference type="OrthoDB" id="7875767at2"/>
<dbReference type="Proteomes" id="UP000321638">
    <property type="component" value="Unassembled WGS sequence"/>
</dbReference>
<dbReference type="AlphaFoldDB" id="A0A5C8PB81"/>
<proteinExistence type="predicted"/>
<protein>
    <submittedName>
        <fullName evidence="1">TIGR02444 family protein</fullName>
    </submittedName>
</protein>
<keyword evidence="2" id="KW-1185">Reference proteome</keyword>
<comment type="caution">
    <text evidence="1">The sequence shown here is derived from an EMBL/GenBank/DDBJ whole genome shotgun (WGS) entry which is preliminary data.</text>
</comment>
<accession>A0A5C8PB81</accession>
<dbReference type="NCBIfam" id="TIGR02444">
    <property type="entry name" value="TIGR02444 family protein"/>
    <property type="match status" value="1"/>
</dbReference>
<organism evidence="1 2">
    <name type="scientific">Vineibacter terrae</name>
    <dbReference type="NCBI Taxonomy" id="2586908"/>
    <lineage>
        <taxon>Bacteria</taxon>
        <taxon>Pseudomonadati</taxon>
        <taxon>Pseudomonadota</taxon>
        <taxon>Alphaproteobacteria</taxon>
        <taxon>Hyphomicrobiales</taxon>
        <taxon>Vineibacter</taxon>
    </lineage>
</organism>
<sequence length="187" mass="20685">MSDFLPHPFWNFSLEVYGADGVAASCLALQERRRTNVNVLLLCVWLGASGRGTLTVDRLKALLAEIEPWQAEIVQRARAMRRRIKDGDWPGAPPETIEAARRRIAEAELAAEHVEQLMLAAHWPFPGDRDRPLHQRLRAAVGNLGVYAVCLGVTPDARDRESLLPLVAAAFPTLHGLEVERALGIEA</sequence>